<comment type="caution">
    <text evidence="3">The sequence shown here is derived from an EMBL/GenBank/DDBJ whole genome shotgun (WGS) entry which is preliminary data.</text>
</comment>
<feature type="domain" description="Thioredoxin-like fold" evidence="2">
    <location>
        <begin position="70"/>
        <end position="244"/>
    </location>
</feature>
<evidence type="ECO:0000256" key="1">
    <source>
        <dbReference type="SAM" id="Phobius"/>
    </source>
</evidence>
<proteinExistence type="predicted"/>
<accession>E5XRY6</accession>
<feature type="transmembrane region" description="Helical" evidence="1">
    <location>
        <begin position="16"/>
        <end position="41"/>
    </location>
</feature>
<dbReference type="STRING" id="679197.HMPREF9336_02258"/>
<dbReference type="OrthoDB" id="117402at2"/>
<gene>
    <name evidence="3" type="ORF">HMPREF9336_02258</name>
</gene>
<keyword evidence="4" id="KW-1185">Reference proteome</keyword>
<protein>
    <recommendedName>
        <fullName evidence="2">Thioredoxin-like fold domain-containing protein</fullName>
    </recommendedName>
</protein>
<dbReference type="AlphaFoldDB" id="E5XRY6"/>
<reference evidence="3 4" key="1">
    <citation type="journal article" date="2011" name="Stand. Genomic Sci.">
        <title>High quality draft genome sequence of Segniliparus rugosus CDC 945(T)= (ATCC BAA-974(T)).</title>
        <authorList>
            <person name="Earl A.M."/>
            <person name="Desjardins C.A."/>
            <person name="Fitzgerald M.G."/>
            <person name="Arachchi H.M."/>
            <person name="Zeng Q."/>
            <person name="Mehta T."/>
            <person name="Griggs A."/>
            <person name="Birren B.W."/>
            <person name="Toney N.C."/>
            <person name="Carr J."/>
            <person name="Posey J."/>
            <person name="Butler W.R."/>
        </authorList>
    </citation>
    <scope>NUCLEOTIDE SEQUENCE [LARGE SCALE GENOMIC DNA]</scope>
    <source>
        <strain evidence="4">ATCC BAA-974 / DSM 45345 / CCUG 50838 / CIP 108380 / JCM 13579 / CDC 945</strain>
    </source>
</reference>
<keyword evidence="1" id="KW-1133">Transmembrane helix</keyword>
<organism evidence="3 4">
    <name type="scientific">Segniliparus rugosus (strain ATCC BAA-974 / DSM 45345 / CCUG 50838 / CIP 108380 / JCM 13579 / CDC 945)</name>
    <dbReference type="NCBI Taxonomy" id="679197"/>
    <lineage>
        <taxon>Bacteria</taxon>
        <taxon>Bacillati</taxon>
        <taxon>Actinomycetota</taxon>
        <taxon>Actinomycetes</taxon>
        <taxon>Mycobacteriales</taxon>
        <taxon>Segniliparaceae</taxon>
        <taxon>Segniliparus</taxon>
    </lineage>
</organism>
<dbReference type="Proteomes" id="UP000004816">
    <property type="component" value="Unassembled WGS sequence"/>
</dbReference>
<dbReference type="InterPro" id="IPR012336">
    <property type="entry name" value="Thioredoxin-like_fold"/>
</dbReference>
<dbReference type="SUPFAM" id="SSF52833">
    <property type="entry name" value="Thioredoxin-like"/>
    <property type="match status" value="1"/>
</dbReference>
<dbReference type="eggNOG" id="COG1651">
    <property type="taxonomic scope" value="Bacteria"/>
</dbReference>
<evidence type="ECO:0000313" key="3">
    <source>
        <dbReference type="EMBL" id="EFV12884.1"/>
    </source>
</evidence>
<dbReference type="HOGENOM" id="CLU_000288_47_3_11"/>
<keyword evidence="1" id="KW-0472">Membrane</keyword>
<dbReference type="EMBL" id="ACZI02000002">
    <property type="protein sequence ID" value="EFV12884.1"/>
    <property type="molecule type" value="Genomic_DNA"/>
</dbReference>
<name>E5XRY6_SEGRC</name>
<sequence length="247" mass="26201">MAYPAFPYQQPPKSRLPLVLVVIAGAVALLCAAGAATAVWLRGTRPAARQTQDSTISAQPVQAQGLAIATVGKPEAKVTLDLYEDYLCPACALFEEREGERIAKAVEAGQLRVRFHMLNFLNRHSASGDYSSRAAGAALSVFQKAPDKFLVFHAKLLAQDTQPQEGGSSDLSDDQLAKIAEEVGAGAAAADIRSGANVKAAEDAAAASTRQLQSILKRASTPSVLKDDQPVDWQHDAQWLQKLVGAP</sequence>
<evidence type="ECO:0000313" key="4">
    <source>
        <dbReference type="Proteomes" id="UP000004816"/>
    </source>
</evidence>
<dbReference type="CDD" id="cd02972">
    <property type="entry name" value="DsbA_family"/>
    <property type="match status" value="1"/>
</dbReference>
<dbReference type="Pfam" id="PF13462">
    <property type="entry name" value="Thioredoxin_4"/>
    <property type="match status" value="1"/>
</dbReference>
<dbReference type="InterPro" id="IPR036249">
    <property type="entry name" value="Thioredoxin-like_sf"/>
</dbReference>
<dbReference type="RefSeq" id="WP_007470441.1">
    <property type="nucleotide sequence ID" value="NZ_KI391953.1"/>
</dbReference>
<keyword evidence="1" id="KW-0812">Transmembrane</keyword>
<evidence type="ECO:0000259" key="2">
    <source>
        <dbReference type="Pfam" id="PF13462"/>
    </source>
</evidence>
<dbReference type="Gene3D" id="3.40.30.10">
    <property type="entry name" value="Glutaredoxin"/>
    <property type="match status" value="1"/>
</dbReference>